<evidence type="ECO:0000256" key="1">
    <source>
        <dbReference type="ARBA" id="ARBA00007358"/>
    </source>
</evidence>
<feature type="binding site" evidence="5">
    <location>
        <position position="129"/>
    </location>
    <ligand>
        <name>NAD(+)</name>
        <dbReference type="ChEBI" id="CHEBI:57540"/>
    </ligand>
</feature>
<dbReference type="Proteomes" id="UP000248196">
    <property type="component" value="Unassembled WGS sequence"/>
</dbReference>
<dbReference type="InterPro" id="IPR001670">
    <property type="entry name" value="ADH_Fe/GldA"/>
</dbReference>
<dbReference type="EMBL" id="PESE01000002">
    <property type="protein sequence ID" value="PYD38951.1"/>
    <property type="molecule type" value="Genomic_DNA"/>
</dbReference>
<sequence length="364" mass="37726">MSLAQIAFPARVIRGAGALEEIGTLCAGYGSRAMLIGGARGLAVTEARIGNCLRAAAVERVGCEQYGGECSETQIARLGAVAHSAAAQMLIVAGGGKAIDTGKAVGAACGLPVITVPTIAATCAAVTPLTIRYHDDGHFRDMLHLPHAPAAVVIDSQLLAAAPARWLAAGLGDTLAKWYEYRAIGHPPALNGMALAAQANSRICYQLIEEYGAAACQAAELCQADAALEQALDAIFLFAGLTSVMGSGAHAAAAHALFEGFTVCDKTRNFGHGLLVGYGNLCLLALEQRSDEELLAALRLAQACRIPLHLADIADDLDNQAINAIMAAAVEAPDMANMPHPVTVTQLAQAMQRVHELADRMCKG</sequence>
<accession>A0A318NYP0</accession>
<feature type="binding site" evidence="4">
    <location>
        <position position="173"/>
    </location>
    <ligand>
        <name>glycerol</name>
        <dbReference type="ChEBI" id="CHEBI:17754"/>
    </ligand>
</feature>
<dbReference type="GO" id="GO:0046872">
    <property type="term" value="F:metal ion binding"/>
    <property type="evidence" value="ECO:0007669"/>
    <property type="project" value="UniProtKB-KW"/>
</dbReference>
<feature type="binding site" evidence="5">
    <location>
        <begin position="96"/>
        <end position="100"/>
    </location>
    <ligand>
        <name>NAD(+)</name>
        <dbReference type="ChEBI" id="CHEBI:57540"/>
    </ligand>
</feature>
<dbReference type="InterPro" id="IPR018211">
    <property type="entry name" value="ADH_Fe_CS"/>
</dbReference>
<reference evidence="7 8" key="1">
    <citation type="submission" date="2017-11" db="EMBL/GenBank/DDBJ databases">
        <title>Genome sequence of the oocydin A producing rhizobacterium Serratia plymuthica 4Rx5.</title>
        <authorList>
            <person name="Matilla M.A."/>
            <person name="Udaondo Z."/>
            <person name="Salmond G.P.C."/>
        </authorList>
    </citation>
    <scope>NUCLEOTIDE SEQUENCE [LARGE SCALE GENOMIC DNA]</scope>
    <source>
        <strain evidence="7 8">4Rx5</strain>
    </source>
</reference>
<evidence type="ECO:0000256" key="3">
    <source>
        <dbReference type="ARBA" id="ARBA00023002"/>
    </source>
</evidence>
<dbReference type="Pfam" id="PF00465">
    <property type="entry name" value="Fe-ADH"/>
    <property type="match status" value="1"/>
</dbReference>
<evidence type="ECO:0000313" key="7">
    <source>
        <dbReference type="EMBL" id="PYD38951.1"/>
    </source>
</evidence>
<feature type="binding site" evidence="4">
    <location>
        <position position="255"/>
    </location>
    <ligand>
        <name>glycerol</name>
        <dbReference type="ChEBI" id="CHEBI:17754"/>
    </ligand>
</feature>
<gene>
    <name evidence="7" type="ORF">CT690_07895</name>
</gene>
<keyword evidence="5" id="KW-0520">NAD</keyword>
<name>A0A318NYP0_SERPL</name>
<comment type="caution">
    <text evidence="7">The sequence shown here is derived from an EMBL/GenBank/DDBJ whole genome shotgun (WGS) entry which is preliminary data.</text>
</comment>
<dbReference type="PANTHER" id="PTHR43616:SF3">
    <property type="entry name" value="HYDROXYCARBOXYLATE DEHYDROGENASE A"/>
    <property type="match status" value="1"/>
</dbReference>
<protein>
    <submittedName>
        <fullName evidence="7">Alcohol dehydrogenase</fullName>
    </submittedName>
</protein>
<dbReference type="PIRSF" id="PIRSF000112">
    <property type="entry name" value="Glycerol_dehydrogenase"/>
    <property type="match status" value="1"/>
</dbReference>
<keyword evidence="3" id="KW-0560">Oxidoreductase</keyword>
<feature type="domain" description="Alcohol dehydrogenase iron-type/glycerol dehydrogenase GldA" evidence="6">
    <location>
        <begin position="9"/>
        <end position="155"/>
    </location>
</feature>
<dbReference type="Gene3D" id="3.40.50.1970">
    <property type="match status" value="1"/>
</dbReference>
<proteinExistence type="inferred from homology"/>
<keyword evidence="4" id="KW-0862">Zinc</keyword>
<dbReference type="GO" id="GO:0016614">
    <property type="term" value="F:oxidoreductase activity, acting on CH-OH group of donors"/>
    <property type="evidence" value="ECO:0007669"/>
    <property type="project" value="InterPro"/>
</dbReference>
<evidence type="ECO:0000256" key="4">
    <source>
        <dbReference type="PIRSR" id="PIRSR000112-1"/>
    </source>
</evidence>
<dbReference type="AlphaFoldDB" id="A0A318NYP0"/>
<keyword evidence="2 4" id="KW-0479">Metal-binding</keyword>
<feature type="binding site" evidence="5">
    <location>
        <position position="127"/>
    </location>
    <ligand>
        <name>NAD(+)</name>
        <dbReference type="ChEBI" id="CHEBI:57540"/>
    </ligand>
</feature>
<dbReference type="SUPFAM" id="SSF56796">
    <property type="entry name" value="Dehydroquinate synthase-like"/>
    <property type="match status" value="1"/>
</dbReference>
<comment type="cofactor">
    <cofactor evidence="4">
        <name>Zn(2+)</name>
        <dbReference type="ChEBI" id="CHEBI:29105"/>
    </cofactor>
    <text evidence="4">Binds 1 zinc ion per subunit.</text>
</comment>
<feature type="binding site" evidence="5">
    <location>
        <position position="133"/>
    </location>
    <ligand>
        <name>NAD(+)</name>
        <dbReference type="ChEBI" id="CHEBI:57540"/>
    </ligand>
</feature>
<evidence type="ECO:0000256" key="2">
    <source>
        <dbReference type="ARBA" id="ARBA00022723"/>
    </source>
</evidence>
<organism evidence="7 8">
    <name type="scientific">Serratia plymuthica</name>
    <dbReference type="NCBI Taxonomy" id="82996"/>
    <lineage>
        <taxon>Bacteria</taxon>
        <taxon>Pseudomonadati</taxon>
        <taxon>Pseudomonadota</taxon>
        <taxon>Gammaproteobacteria</taxon>
        <taxon>Enterobacterales</taxon>
        <taxon>Yersiniaceae</taxon>
        <taxon>Serratia</taxon>
    </lineage>
</organism>
<dbReference type="InterPro" id="IPR016205">
    <property type="entry name" value="Glycerol_DH"/>
</dbReference>
<comment type="similarity">
    <text evidence="1">Belongs to the iron-containing alcohol dehydrogenase family.</text>
</comment>
<evidence type="ECO:0000313" key="8">
    <source>
        <dbReference type="Proteomes" id="UP000248196"/>
    </source>
</evidence>
<dbReference type="PANTHER" id="PTHR43616">
    <property type="entry name" value="GLYCEROL DEHYDROGENASE"/>
    <property type="match status" value="1"/>
</dbReference>
<evidence type="ECO:0000256" key="5">
    <source>
        <dbReference type="PIRSR" id="PIRSR000112-3"/>
    </source>
</evidence>
<dbReference type="RefSeq" id="WP_004943429.1">
    <property type="nucleotide sequence ID" value="NZ_CP007439.1"/>
</dbReference>
<feature type="binding site" evidence="4">
    <location>
        <position position="272"/>
    </location>
    <ligand>
        <name>glycerol</name>
        <dbReference type="ChEBI" id="CHEBI:17754"/>
    </ligand>
</feature>
<evidence type="ECO:0000259" key="6">
    <source>
        <dbReference type="Pfam" id="PF00465"/>
    </source>
</evidence>
<dbReference type="PROSITE" id="PS00913">
    <property type="entry name" value="ADH_IRON_1"/>
    <property type="match status" value="1"/>
</dbReference>
<dbReference type="Gene3D" id="1.20.1090.10">
    <property type="entry name" value="Dehydroquinate synthase-like - alpha domain"/>
    <property type="match status" value="1"/>
</dbReference>
<dbReference type="OrthoDB" id="6502012at2"/>